<gene>
    <name evidence="2" type="ORF">Aple_065790</name>
</gene>
<dbReference type="Proteomes" id="UP000377595">
    <property type="component" value="Unassembled WGS sequence"/>
</dbReference>
<accession>A0A5M3XSB0</accession>
<proteinExistence type="predicted"/>
<comment type="caution">
    <text evidence="2">The sequence shown here is derived from an EMBL/GenBank/DDBJ whole genome shotgun (WGS) entry which is preliminary data.</text>
</comment>
<evidence type="ECO:0000313" key="2">
    <source>
        <dbReference type="EMBL" id="GES23680.1"/>
    </source>
</evidence>
<dbReference type="GO" id="GO:0007165">
    <property type="term" value="P:signal transduction"/>
    <property type="evidence" value="ECO:0007669"/>
    <property type="project" value="InterPro"/>
</dbReference>
<name>A0A5M3XSB0_9ACTN</name>
<dbReference type="SUPFAM" id="SSF52200">
    <property type="entry name" value="Toll/Interleukin receptor TIR domain"/>
    <property type="match status" value="1"/>
</dbReference>
<evidence type="ECO:0000313" key="3">
    <source>
        <dbReference type="Proteomes" id="UP000377595"/>
    </source>
</evidence>
<dbReference type="InterPro" id="IPR035897">
    <property type="entry name" value="Toll_tir_struct_dom_sf"/>
</dbReference>
<sequence>MTMVGGGAATGTATNARNALRLACLTEITTSYGGDQVDYDLFISHASEDKKEFVRPLADTFSMLGVDVWYDEFSLVVGDSLSSSIDKGLNDSTYGLVVISPSFIRKPWPEYEFRSLVALEVGNGKRMIPIWYNVSHEDVLRYSPRLADKFALSATDRSFMHVAVEVMRVAVPEKYTQLSRRLALIRSIQGKVEKRQIAKLAKWPVLREPLKQSQLQRIRLIRNVLAEVFPGSWESAVADFQRDHPDFREREIRIWERISGAYLSTCNKFSLTPEEKKEVFKQLLGASFGEVDASFVAKAPEWLVSALVDFDKLLLNASEVAEDS</sequence>
<reference evidence="2 3" key="1">
    <citation type="submission" date="2019-10" db="EMBL/GenBank/DDBJ databases">
        <title>Whole genome shotgun sequence of Acrocarpospora pleiomorpha NBRC 16267.</title>
        <authorList>
            <person name="Ichikawa N."/>
            <person name="Kimura A."/>
            <person name="Kitahashi Y."/>
            <person name="Komaki H."/>
            <person name="Oguchi A."/>
        </authorList>
    </citation>
    <scope>NUCLEOTIDE SEQUENCE [LARGE SCALE GENOMIC DNA]</scope>
    <source>
        <strain evidence="2 3">NBRC 16267</strain>
    </source>
</reference>
<dbReference type="Gene3D" id="3.40.50.10140">
    <property type="entry name" value="Toll/interleukin-1 receptor homology (TIR) domain"/>
    <property type="match status" value="1"/>
</dbReference>
<dbReference type="PROSITE" id="PS50104">
    <property type="entry name" value="TIR"/>
    <property type="match status" value="1"/>
</dbReference>
<dbReference type="SMART" id="SM00255">
    <property type="entry name" value="TIR"/>
    <property type="match status" value="1"/>
</dbReference>
<evidence type="ECO:0000259" key="1">
    <source>
        <dbReference type="PROSITE" id="PS50104"/>
    </source>
</evidence>
<dbReference type="Pfam" id="PF13676">
    <property type="entry name" value="TIR_2"/>
    <property type="match status" value="1"/>
</dbReference>
<protein>
    <recommendedName>
        <fullName evidence="1">TIR domain-containing protein</fullName>
    </recommendedName>
</protein>
<dbReference type="InterPro" id="IPR000157">
    <property type="entry name" value="TIR_dom"/>
</dbReference>
<dbReference type="EMBL" id="BLAF01000043">
    <property type="protein sequence ID" value="GES23680.1"/>
    <property type="molecule type" value="Genomic_DNA"/>
</dbReference>
<organism evidence="2 3">
    <name type="scientific">Acrocarpospora pleiomorpha</name>
    <dbReference type="NCBI Taxonomy" id="90975"/>
    <lineage>
        <taxon>Bacteria</taxon>
        <taxon>Bacillati</taxon>
        <taxon>Actinomycetota</taxon>
        <taxon>Actinomycetes</taxon>
        <taxon>Streptosporangiales</taxon>
        <taxon>Streptosporangiaceae</taxon>
        <taxon>Acrocarpospora</taxon>
    </lineage>
</organism>
<keyword evidence="3" id="KW-1185">Reference proteome</keyword>
<dbReference type="AlphaFoldDB" id="A0A5M3XSB0"/>
<feature type="domain" description="TIR" evidence="1">
    <location>
        <begin position="37"/>
        <end position="192"/>
    </location>
</feature>